<dbReference type="Pfam" id="PF06022">
    <property type="entry name" value="Cir_Bir_Yir"/>
    <property type="match status" value="1"/>
</dbReference>
<evidence type="ECO:0000256" key="1">
    <source>
        <dbReference type="SAM" id="MobiDB-lite"/>
    </source>
</evidence>
<accession>A0A1D3LAS9</accession>
<evidence type="ECO:0000313" key="3">
    <source>
        <dbReference type="Proteomes" id="UP000195879"/>
    </source>
</evidence>
<dbReference type="Proteomes" id="UP000195879">
    <property type="component" value="Unassembled WGS sequence"/>
</dbReference>
<gene>
    <name evidence="2" type="ORF">PCHDK_000551400</name>
</gene>
<proteinExistence type="predicted"/>
<name>A0A1D3LAS9_PLACE</name>
<dbReference type="InterPro" id="IPR006477">
    <property type="entry name" value="Yir_bir_cir"/>
</dbReference>
<dbReference type="AlphaFoldDB" id="A0A1D3LAS9"/>
<protein>
    <submittedName>
        <fullName evidence="2">Plasmodium variant antigen protein Cir/Yir/Bir, putative</fullName>
    </submittedName>
</protein>
<reference evidence="2 3" key="1">
    <citation type="submission" date="2016-08" db="EMBL/GenBank/DDBJ databases">
        <authorList>
            <consortium name="Pathogen Informatics"/>
        </authorList>
    </citation>
    <scope>NUCLEOTIDE SEQUENCE [LARGE SCALE GENOMIC DNA]</scope>
    <source>
        <strain evidence="2 3">DK</strain>
    </source>
</reference>
<feature type="compositionally biased region" description="Basic and acidic residues" evidence="1">
    <location>
        <begin position="270"/>
        <end position="288"/>
    </location>
</feature>
<feature type="non-terminal residue" evidence="2">
    <location>
        <position position="328"/>
    </location>
</feature>
<dbReference type="EMBL" id="FMIO01000514">
    <property type="protein sequence ID" value="SCL96802.1"/>
    <property type="molecule type" value="Genomic_DNA"/>
</dbReference>
<organism evidence="2 3">
    <name type="scientific">Plasmodium chabaudi adami</name>
    <dbReference type="NCBI Taxonomy" id="5826"/>
    <lineage>
        <taxon>Eukaryota</taxon>
        <taxon>Sar</taxon>
        <taxon>Alveolata</taxon>
        <taxon>Apicomplexa</taxon>
        <taxon>Aconoidasida</taxon>
        <taxon>Haemosporida</taxon>
        <taxon>Plasmodiidae</taxon>
        <taxon>Plasmodium</taxon>
        <taxon>Plasmodium (Vinckeia)</taxon>
    </lineage>
</organism>
<sequence>MCKLLLKGDGYFNDKNVDMAKINKDSTINGYCRNGGCKTNEAGINALTAYIFMEFKRSIKIKLRYNHYDECLLMWLSDKLFKIHIERIGKKDTPGYMDGTTLNQAYKNYLEKHKVGLALFPIFDIIKDLKEANLKYMSEFYKLLNLICKIITDYYNGAKSKKFYKYPADCSHQYKNLYLNISKCKSYLDLLNKLKGIYDDFSSVIKKNSPNNELVTKLKKLTLGDGTEMDAVRGFKTYNISNSKCKSLHKKTTKPKKTGKSSLQPSNQLKDSKHESSPTHKPEKKEQKLQSSPEPAPPSPQEPQRETQQSSSTTPHEDPPTKLELPSS</sequence>
<feature type="compositionally biased region" description="Basic residues" evidence="1">
    <location>
        <begin position="246"/>
        <end position="259"/>
    </location>
</feature>
<feature type="region of interest" description="Disordered" evidence="1">
    <location>
        <begin position="246"/>
        <end position="328"/>
    </location>
</feature>
<evidence type="ECO:0000313" key="2">
    <source>
        <dbReference type="EMBL" id="SCL96802.1"/>
    </source>
</evidence>